<dbReference type="RefSeq" id="WP_078766979.1">
    <property type="nucleotide sequence ID" value="NZ_FUXZ01000015.1"/>
</dbReference>
<dbReference type="OrthoDB" id="2083008at2"/>
<keyword evidence="2" id="KW-1185">Reference proteome</keyword>
<name>A0A1T4W1K2_9FIRM</name>
<gene>
    <name evidence="1" type="ORF">SAMN02745111_02152</name>
</gene>
<dbReference type="Proteomes" id="UP000190814">
    <property type="component" value="Unassembled WGS sequence"/>
</dbReference>
<proteinExistence type="predicted"/>
<dbReference type="EMBL" id="FUXZ01000015">
    <property type="protein sequence ID" value="SKA71067.1"/>
    <property type="molecule type" value="Genomic_DNA"/>
</dbReference>
<organism evidence="1 2">
    <name type="scientific">Eubacterium uniforme</name>
    <dbReference type="NCBI Taxonomy" id="39495"/>
    <lineage>
        <taxon>Bacteria</taxon>
        <taxon>Bacillati</taxon>
        <taxon>Bacillota</taxon>
        <taxon>Clostridia</taxon>
        <taxon>Eubacteriales</taxon>
        <taxon>Eubacteriaceae</taxon>
        <taxon>Eubacterium</taxon>
    </lineage>
</organism>
<reference evidence="1 2" key="1">
    <citation type="submission" date="2017-02" db="EMBL/GenBank/DDBJ databases">
        <authorList>
            <person name="Peterson S.W."/>
        </authorList>
    </citation>
    <scope>NUCLEOTIDE SEQUENCE [LARGE SCALE GENOMIC DNA]</scope>
    <source>
        <strain evidence="1 2">ATCC 35992</strain>
    </source>
</reference>
<evidence type="ECO:0000313" key="2">
    <source>
        <dbReference type="Proteomes" id="UP000190814"/>
    </source>
</evidence>
<dbReference type="AlphaFoldDB" id="A0A1T4W1K2"/>
<protein>
    <submittedName>
        <fullName evidence="1">Uncharacterized protein</fullName>
    </submittedName>
</protein>
<sequence>MKIINLSEKKDKSTKRVSLCYKLEAIIGNYHLAGAGLDDIETLYYDSDMGIDDAISLSKDKIVAYFLENESFAFVRMDLLTKLKADTEEFDIKYIPVKNFETEVLNKELLEEYFDKSRKIEWIDDDFMNDDSIEFDYEAFEIIESGIKYLNPKHFSVNQLISSLNA</sequence>
<evidence type="ECO:0000313" key="1">
    <source>
        <dbReference type="EMBL" id="SKA71067.1"/>
    </source>
</evidence>
<dbReference type="STRING" id="39495.SAMN02745111_02152"/>
<accession>A0A1T4W1K2</accession>